<comment type="catalytic activity">
    <reaction evidence="3">
        <text>a 5'-end (N(2),N(7)-dimethyl 5'-triphosphoguanosine)-ribonucleoside in snoRNA + S-adenosyl-L-methionine = a 5'-end (N(2),N(2),N(7)-trimethyl 5'-triphosphoguanosine)-ribonucleoside in snoRNA + S-adenosyl-L-homocysteine + H(+)</text>
        <dbReference type="Rhea" id="RHEA:78507"/>
        <dbReference type="Rhea" id="RHEA-COMP:19088"/>
        <dbReference type="Rhea" id="RHEA-COMP:19090"/>
        <dbReference type="ChEBI" id="CHEBI:15378"/>
        <dbReference type="ChEBI" id="CHEBI:57856"/>
        <dbReference type="ChEBI" id="CHEBI:59789"/>
        <dbReference type="ChEBI" id="CHEBI:167623"/>
        <dbReference type="ChEBI" id="CHEBI:172880"/>
    </reaction>
    <physiologicalReaction direction="left-to-right" evidence="3">
        <dbReference type="Rhea" id="RHEA:78508"/>
    </physiologicalReaction>
</comment>
<comment type="catalytic activity">
    <reaction evidence="5">
        <text>a 5'-end (N(2),N(7)-dimethyl 5'-triphosphoguanosine)-ribonucleoside in snRNA + S-adenosyl-L-methionine = a 5'-end (N(2),N(2),N(7)-trimethyl 5'-triphosphoguanosine)-ribonucleoside in snRNA + S-adenosyl-L-homocysteine + H(+)</text>
        <dbReference type="Rhea" id="RHEA:78479"/>
        <dbReference type="Rhea" id="RHEA-COMP:19087"/>
        <dbReference type="Rhea" id="RHEA-COMP:19089"/>
        <dbReference type="ChEBI" id="CHEBI:15378"/>
        <dbReference type="ChEBI" id="CHEBI:57856"/>
        <dbReference type="ChEBI" id="CHEBI:59789"/>
        <dbReference type="ChEBI" id="CHEBI:167623"/>
        <dbReference type="ChEBI" id="CHEBI:172880"/>
    </reaction>
    <physiologicalReaction direction="left-to-right" evidence="5">
        <dbReference type="Rhea" id="RHEA:78480"/>
    </physiologicalReaction>
</comment>
<dbReference type="OrthoDB" id="194443at2759"/>
<comment type="similarity">
    <text evidence="2">Belongs to the methyltransferase superfamily. Trimethylguanosine synthase family.</text>
</comment>
<dbReference type="AlphaFoldDB" id="A0A6A7BW09"/>
<keyword evidence="9" id="KW-1185">Reference proteome</keyword>
<dbReference type="CDD" id="cd02440">
    <property type="entry name" value="AdoMet_MTases"/>
    <property type="match status" value="1"/>
</dbReference>
<dbReference type="GO" id="GO:0005634">
    <property type="term" value="C:nucleus"/>
    <property type="evidence" value="ECO:0007669"/>
    <property type="project" value="TreeGrafter"/>
</dbReference>
<name>A0A6A7BW09_9PEZI</name>
<reference evidence="8" key="1">
    <citation type="journal article" date="2020" name="Stud. Mycol.">
        <title>101 Dothideomycetes genomes: a test case for predicting lifestyles and emergence of pathogens.</title>
        <authorList>
            <person name="Haridas S."/>
            <person name="Albert R."/>
            <person name="Binder M."/>
            <person name="Bloem J."/>
            <person name="Labutti K."/>
            <person name="Salamov A."/>
            <person name="Andreopoulos B."/>
            <person name="Baker S."/>
            <person name="Barry K."/>
            <person name="Bills G."/>
            <person name="Bluhm B."/>
            <person name="Cannon C."/>
            <person name="Castanera R."/>
            <person name="Culley D."/>
            <person name="Daum C."/>
            <person name="Ezra D."/>
            <person name="Gonzalez J."/>
            <person name="Henrissat B."/>
            <person name="Kuo A."/>
            <person name="Liang C."/>
            <person name="Lipzen A."/>
            <person name="Lutzoni F."/>
            <person name="Magnuson J."/>
            <person name="Mondo S."/>
            <person name="Nolan M."/>
            <person name="Ohm R."/>
            <person name="Pangilinan J."/>
            <person name="Park H.-J."/>
            <person name="Ramirez L."/>
            <person name="Alfaro M."/>
            <person name="Sun H."/>
            <person name="Tritt A."/>
            <person name="Yoshinaga Y."/>
            <person name="Zwiers L.-H."/>
            <person name="Turgeon B."/>
            <person name="Goodwin S."/>
            <person name="Spatafora J."/>
            <person name="Crous P."/>
            <person name="Grigoriev I."/>
        </authorList>
    </citation>
    <scope>NUCLEOTIDE SEQUENCE</scope>
    <source>
        <strain evidence="8">CBS 480.64</strain>
    </source>
</reference>
<gene>
    <name evidence="8" type="ORF">K470DRAFT_218854</name>
</gene>
<dbReference type="InterPro" id="IPR029063">
    <property type="entry name" value="SAM-dependent_MTases_sf"/>
</dbReference>
<evidence type="ECO:0000256" key="5">
    <source>
        <dbReference type="ARBA" id="ARBA00048763"/>
    </source>
</evidence>
<evidence type="ECO:0000313" key="8">
    <source>
        <dbReference type="EMBL" id="KAF2859546.1"/>
    </source>
</evidence>
<evidence type="ECO:0000256" key="3">
    <source>
        <dbReference type="ARBA" id="ARBA00047418"/>
    </source>
</evidence>
<dbReference type="Gene3D" id="3.40.50.150">
    <property type="entry name" value="Vaccinia Virus protein VP39"/>
    <property type="match status" value="1"/>
</dbReference>
<dbReference type="FunFam" id="3.40.50.150:FF:000270">
    <property type="entry name" value="RNA methylase family protein"/>
    <property type="match status" value="1"/>
</dbReference>
<dbReference type="Pfam" id="PF09445">
    <property type="entry name" value="Methyltransf_15"/>
    <property type="match status" value="1"/>
</dbReference>
<dbReference type="InterPro" id="IPR019012">
    <property type="entry name" value="RNA_cap_Gua-N2-MeTrfase"/>
</dbReference>
<evidence type="ECO:0000256" key="7">
    <source>
        <dbReference type="ARBA" id="ARBA00049790"/>
    </source>
</evidence>
<sequence>MPHPEAQESLLPTTHTRTTIPHHLLKYWLARHTLFSRFSSGILLPDALYYGVTPESIALKISSHLSSVTSPKKRVLIDAFAGAGGNTIAFASSGRWDRIIAIEKDDVTLTCAQNNARVYRVEDRVEWVGGDCFDVVRELVGRDASREEAVVIFGSPPWGGPQYVKQKIFDLEKMEPYSLRELVEGLGGGDLVLYLPRTTDLRQIAELVPKEKKVKVVHYCMSGRSKAMCVYLGDFEYGNVEW</sequence>
<dbReference type="Proteomes" id="UP000799421">
    <property type="component" value="Unassembled WGS sequence"/>
</dbReference>
<evidence type="ECO:0000256" key="1">
    <source>
        <dbReference type="ARBA" id="ARBA00018517"/>
    </source>
</evidence>
<organism evidence="8 9">
    <name type="scientific">Piedraia hortae CBS 480.64</name>
    <dbReference type="NCBI Taxonomy" id="1314780"/>
    <lineage>
        <taxon>Eukaryota</taxon>
        <taxon>Fungi</taxon>
        <taxon>Dikarya</taxon>
        <taxon>Ascomycota</taxon>
        <taxon>Pezizomycotina</taxon>
        <taxon>Dothideomycetes</taxon>
        <taxon>Dothideomycetidae</taxon>
        <taxon>Capnodiales</taxon>
        <taxon>Piedraiaceae</taxon>
        <taxon>Piedraia</taxon>
    </lineage>
</organism>
<proteinExistence type="inferred from homology"/>
<dbReference type="SUPFAM" id="SSF53335">
    <property type="entry name" value="S-adenosyl-L-methionine-dependent methyltransferases"/>
    <property type="match status" value="1"/>
</dbReference>
<evidence type="ECO:0000256" key="2">
    <source>
        <dbReference type="ARBA" id="ARBA00025783"/>
    </source>
</evidence>
<evidence type="ECO:0000256" key="6">
    <source>
        <dbReference type="ARBA" id="ARBA00049075"/>
    </source>
</evidence>
<accession>A0A6A7BW09</accession>
<comment type="catalytic activity">
    <reaction evidence="4">
        <text>a 5'-end (N(7)-methyl 5'-triphosphoguanosine)-ribonucleoside in snoRNA + S-adenosyl-L-methionine = a 5'-end (N(2),N(7)-dimethyl 5'-triphosphoguanosine)-ribonucleoside in snoRNA + S-adenosyl-L-homocysteine + H(+)</text>
        <dbReference type="Rhea" id="RHEA:78475"/>
        <dbReference type="Rhea" id="RHEA-COMP:19086"/>
        <dbReference type="Rhea" id="RHEA-COMP:19088"/>
        <dbReference type="ChEBI" id="CHEBI:15378"/>
        <dbReference type="ChEBI" id="CHEBI:57856"/>
        <dbReference type="ChEBI" id="CHEBI:59789"/>
        <dbReference type="ChEBI" id="CHEBI:156461"/>
        <dbReference type="ChEBI" id="CHEBI:172880"/>
    </reaction>
    <physiologicalReaction direction="left-to-right" evidence="4">
        <dbReference type="Rhea" id="RHEA:78476"/>
    </physiologicalReaction>
</comment>
<dbReference type="PANTHER" id="PTHR14741">
    <property type="entry name" value="S-ADENOSYLMETHIONINE-DEPENDENT METHYLTRANSFERASE RELATED"/>
    <property type="match status" value="1"/>
</dbReference>
<evidence type="ECO:0000256" key="4">
    <source>
        <dbReference type="ARBA" id="ARBA00048740"/>
    </source>
</evidence>
<dbReference type="EMBL" id="MU005991">
    <property type="protein sequence ID" value="KAF2859546.1"/>
    <property type="molecule type" value="Genomic_DNA"/>
</dbReference>
<evidence type="ECO:0000313" key="9">
    <source>
        <dbReference type="Proteomes" id="UP000799421"/>
    </source>
</evidence>
<protein>
    <recommendedName>
        <fullName evidence="1">Trimethylguanosine synthase</fullName>
    </recommendedName>
    <alternativeName>
        <fullName evidence="7">Cap-specific guanine-N(2) methyltransferase</fullName>
    </alternativeName>
</protein>
<dbReference type="GO" id="GO:0071164">
    <property type="term" value="F:RNA cap trimethylguanosine synthase activity"/>
    <property type="evidence" value="ECO:0007669"/>
    <property type="project" value="TreeGrafter"/>
</dbReference>
<comment type="catalytic activity">
    <reaction evidence="6">
        <text>a 5'-end (N(7)-methyl 5'-triphosphoguanosine)-ribonucleoside in snRNA + S-adenosyl-L-methionine = a 5'-end (N(2),N(7)-dimethyl 5'-triphosphoguanosine)-ribonucleoside in snRNA + S-adenosyl-L-homocysteine + H(+)</text>
        <dbReference type="Rhea" id="RHEA:78471"/>
        <dbReference type="Rhea" id="RHEA-COMP:19085"/>
        <dbReference type="Rhea" id="RHEA-COMP:19087"/>
        <dbReference type="ChEBI" id="CHEBI:15378"/>
        <dbReference type="ChEBI" id="CHEBI:57856"/>
        <dbReference type="ChEBI" id="CHEBI:59789"/>
        <dbReference type="ChEBI" id="CHEBI:156461"/>
        <dbReference type="ChEBI" id="CHEBI:172880"/>
    </reaction>
    <physiologicalReaction direction="left-to-right" evidence="6">
        <dbReference type="Rhea" id="RHEA:78472"/>
    </physiologicalReaction>
</comment>
<dbReference type="PANTHER" id="PTHR14741:SF32">
    <property type="entry name" value="TRIMETHYLGUANOSINE SYNTHASE"/>
    <property type="match status" value="1"/>
</dbReference>